<dbReference type="Gene3D" id="1.10.600.10">
    <property type="entry name" value="Farnesyl Diphosphate Synthase"/>
    <property type="match status" value="1"/>
</dbReference>
<accession>A0AA38FMW5</accession>
<feature type="domain" description="Terpene synthase N-terminal" evidence="4">
    <location>
        <begin position="60"/>
        <end position="143"/>
    </location>
</feature>
<evidence type="ECO:0000313" key="7">
    <source>
        <dbReference type="Proteomes" id="UP000824469"/>
    </source>
</evidence>
<dbReference type="OMA" id="WDINTMA"/>
<dbReference type="PANTHER" id="PTHR31225">
    <property type="entry name" value="OS04G0344100 PROTEIN-RELATED"/>
    <property type="match status" value="1"/>
</dbReference>
<dbReference type="Pfam" id="PF03936">
    <property type="entry name" value="Terpene_synth_C"/>
    <property type="match status" value="1"/>
</dbReference>
<dbReference type="InterPro" id="IPR044814">
    <property type="entry name" value="Terpene_cyclase_plant_C1"/>
</dbReference>
<organism evidence="6 7">
    <name type="scientific">Taxus chinensis</name>
    <name type="common">Chinese yew</name>
    <name type="synonym">Taxus wallichiana var. chinensis</name>
    <dbReference type="NCBI Taxonomy" id="29808"/>
    <lineage>
        <taxon>Eukaryota</taxon>
        <taxon>Viridiplantae</taxon>
        <taxon>Streptophyta</taxon>
        <taxon>Embryophyta</taxon>
        <taxon>Tracheophyta</taxon>
        <taxon>Spermatophyta</taxon>
        <taxon>Pinopsida</taxon>
        <taxon>Pinidae</taxon>
        <taxon>Conifers II</taxon>
        <taxon>Cupressales</taxon>
        <taxon>Taxaceae</taxon>
        <taxon>Taxus</taxon>
    </lineage>
</organism>
<feature type="non-terminal residue" evidence="6">
    <location>
        <position position="491"/>
    </location>
</feature>
<keyword evidence="3" id="KW-0456">Lyase</keyword>
<dbReference type="Proteomes" id="UP000824469">
    <property type="component" value="Unassembled WGS sequence"/>
</dbReference>
<dbReference type="Pfam" id="PF01397">
    <property type="entry name" value="Terpene_synth"/>
    <property type="match status" value="1"/>
</dbReference>
<dbReference type="AlphaFoldDB" id="A0AA38FMW5"/>
<proteinExistence type="predicted"/>
<keyword evidence="1" id="KW-0479">Metal-binding</keyword>
<dbReference type="SUPFAM" id="SSF48239">
    <property type="entry name" value="Terpenoid cyclases/Protein prenyltransferases"/>
    <property type="match status" value="1"/>
</dbReference>
<dbReference type="SFLD" id="SFLDS00005">
    <property type="entry name" value="Isoprenoid_Synthase_Type_I"/>
    <property type="match status" value="1"/>
</dbReference>
<dbReference type="GO" id="GO:0016102">
    <property type="term" value="P:diterpenoid biosynthetic process"/>
    <property type="evidence" value="ECO:0007669"/>
    <property type="project" value="InterPro"/>
</dbReference>
<dbReference type="GO" id="GO:0000287">
    <property type="term" value="F:magnesium ion binding"/>
    <property type="evidence" value="ECO:0007669"/>
    <property type="project" value="InterPro"/>
</dbReference>
<protein>
    <submittedName>
        <fullName evidence="6">Uncharacterized protein</fullName>
    </submittedName>
</protein>
<dbReference type="GO" id="GO:0010333">
    <property type="term" value="F:terpene synthase activity"/>
    <property type="evidence" value="ECO:0007669"/>
    <property type="project" value="InterPro"/>
</dbReference>
<dbReference type="CDD" id="cd00684">
    <property type="entry name" value="Terpene_cyclase_plant_C1"/>
    <property type="match status" value="1"/>
</dbReference>
<dbReference type="InterPro" id="IPR050148">
    <property type="entry name" value="Terpene_synthase-like"/>
</dbReference>
<dbReference type="InterPro" id="IPR008949">
    <property type="entry name" value="Isoprenoid_synthase_dom_sf"/>
</dbReference>
<dbReference type="InterPro" id="IPR036965">
    <property type="entry name" value="Terpene_synth_N_sf"/>
</dbReference>
<keyword evidence="7" id="KW-1185">Reference proteome</keyword>
<evidence type="ECO:0000256" key="2">
    <source>
        <dbReference type="ARBA" id="ARBA00022842"/>
    </source>
</evidence>
<dbReference type="SUPFAM" id="SSF48576">
    <property type="entry name" value="Terpenoid synthases"/>
    <property type="match status" value="1"/>
</dbReference>
<evidence type="ECO:0000259" key="4">
    <source>
        <dbReference type="Pfam" id="PF01397"/>
    </source>
</evidence>
<dbReference type="InterPro" id="IPR034741">
    <property type="entry name" value="Terpene_cyclase-like_1_C"/>
</dbReference>
<dbReference type="EMBL" id="JAHRHJ020000008">
    <property type="protein sequence ID" value="KAH9306223.1"/>
    <property type="molecule type" value="Genomic_DNA"/>
</dbReference>
<dbReference type="InterPro" id="IPR001906">
    <property type="entry name" value="Terpene_synth_N"/>
</dbReference>
<feature type="domain" description="Terpene synthase metal-binding" evidence="5">
    <location>
        <begin position="295"/>
        <end position="491"/>
    </location>
</feature>
<dbReference type="InterPro" id="IPR005630">
    <property type="entry name" value="Terpene_synthase_metal-bd"/>
</dbReference>
<name>A0AA38FMW5_TAXCH</name>
<keyword evidence="2" id="KW-0460">Magnesium</keyword>
<evidence type="ECO:0000256" key="1">
    <source>
        <dbReference type="ARBA" id="ARBA00022723"/>
    </source>
</evidence>
<dbReference type="Gene3D" id="1.50.10.130">
    <property type="entry name" value="Terpene synthase, N-terminal domain"/>
    <property type="match status" value="1"/>
</dbReference>
<sequence length="491" mass="57071">KSLHSFNKPAFPTKSKCISKSYPATKIPARSRNAQIPINMALITSEGGVTRRIGNHHPNLWDDDFIQSLSKSYEDPCYGERAEKMIREIKDMFNALPAHSSSADDLHEHLSMVDNVERLGIDRHFQNEIKSALDYVYRYWDDERGIGSDVLHYFNGKDEWILNAYGEPKVKEINTILNLFRASIIPFPRERVMDEAKAFAVTYLKEALHNIRHSNLSREIEFNIEYGWHTNVPRLEAMTYIDIYGEDSSWGEKIINNKSHKKNWDLLELAKLDFNMIQSIQQRELQILSRWWAESGLSDLEFARHRHVEYYFCAASVCIEPKYSSFRIGFAKLTALATCLDDIYDTYGTFDELVLFTKAIKRWDLATTEGLPKFMKVTFKVFDEALRDMARDAEKTQGRDTLDYARKAWEVYIDAYMQEAKWFVEGYVPTLEEYLENGKVSSGSRVVTLQPVLSLDVSLNDNTLKEIDYPSRFDELLCLNIRLRGDTRSFK</sequence>
<dbReference type="SFLD" id="SFLDG01019">
    <property type="entry name" value="Terpene_Cyclase_Like_1_C_Termi"/>
    <property type="match status" value="1"/>
</dbReference>
<gene>
    <name evidence="6" type="ORF">KI387_010627</name>
</gene>
<dbReference type="InterPro" id="IPR008930">
    <property type="entry name" value="Terpenoid_cyclase/PrenylTrfase"/>
</dbReference>
<evidence type="ECO:0000259" key="5">
    <source>
        <dbReference type="Pfam" id="PF03936"/>
    </source>
</evidence>
<comment type="caution">
    <text evidence="6">The sequence shown here is derived from an EMBL/GenBank/DDBJ whole genome shotgun (WGS) entry which is preliminary data.</text>
</comment>
<evidence type="ECO:0000313" key="6">
    <source>
        <dbReference type="EMBL" id="KAH9306223.1"/>
    </source>
</evidence>
<reference evidence="6 7" key="1">
    <citation type="journal article" date="2021" name="Nat. Plants">
        <title>The Taxus genome provides insights into paclitaxel biosynthesis.</title>
        <authorList>
            <person name="Xiong X."/>
            <person name="Gou J."/>
            <person name="Liao Q."/>
            <person name="Li Y."/>
            <person name="Zhou Q."/>
            <person name="Bi G."/>
            <person name="Li C."/>
            <person name="Du R."/>
            <person name="Wang X."/>
            <person name="Sun T."/>
            <person name="Guo L."/>
            <person name="Liang H."/>
            <person name="Lu P."/>
            <person name="Wu Y."/>
            <person name="Zhang Z."/>
            <person name="Ro D.K."/>
            <person name="Shang Y."/>
            <person name="Huang S."/>
            <person name="Yan J."/>
        </authorList>
    </citation>
    <scope>NUCLEOTIDE SEQUENCE [LARGE SCALE GENOMIC DNA]</scope>
    <source>
        <strain evidence="6">Ta-2019</strain>
    </source>
</reference>
<feature type="non-terminal residue" evidence="6">
    <location>
        <position position="1"/>
    </location>
</feature>
<evidence type="ECO:0000256" key="3">
    <source>
        <dbReference type="ARBA" id="ARBA00023239"/>
    </source>
</evidence>